<keyword evidence="11" id="KW-0804">Transcription</keyword>
<keyword evidence="4" id="KW-0106">Calcium</keyword>
<reference evidence="15 16" key="1">
    <citation type="submission" date="2015-01" db="EMBL/GenBank/DDBJ databases">
        <title>Genome of allotetraploid Gossypium barbadense reveals genomic plasticity and fiber elongation in cotton evolution.</title>
        <authorList>
            <person name="Chen X."/>
            <person name="Liu X."/>
            <person name="Zhao B."/>
            <person name="Zheng H."/>
            <person name="Hu Y."/>
            <person name="Lu G."/>
            <person name="Yang C."/>
            <person name="Chen J."/>
            <person name="Shan C."/>
            <person name="Zhang L."/>
            <person name="Zhou Y."/>
            <person name="Wang L."/>
            <person name="Guo W."/>
            <person name="Bai Y."/>
            <person name="Ruan J."/>
            <person name="Shangguan X."/>
            <person name="Mao Y."/>
            <person name="Jiang J."/>
            <person name="Zhu Y."/>
            <person name="Lei J."/>
            <person name="Kang H."/>
            <person name="Chen S."/>
            <person name="He X."/>
            <person name="Wang R."/>
            <person name="Wang Y."/>
            <person name="Chen J."/>
            <person name="Wang L."/>
            <person name="Yu S."/>
            <person name="Wang B."/>
            <person name="Wei J."/>
            <person name="Song S."/>
            <person name="Lu X."/>
            <person name="Gao Z."/>
            <person name="Gu W."/>
            <person name="Deng X."/>
            <person name="Ma D."/>
            <person name="Wang S."/>
            <person name="Liang W."/>
            <person name="Fang L."/>
            <person name="Cai C."/>
            <person name="Zhu X."/>
            <person name="Zhou B."/>
            <person name="Zhang Y."/>
            <person name="Chen Z."/>
            <person name="Xu S."/>
            <person name="Zhu R."/>
            <person name="Wang S."/>
            <person name="Zhang T."/>
            <person name="Zhao G."/>
        </authorList>
    </citation>
    <scope>NUCLEOTIDE SEQUENCE [LARGE SCALE GENOMIC DNA]</scope>
    <source>
        <strain evidence="16">cv. Xinhai21</strain>
        <tissue evidence="15">Leaf</tissue>
    </source>
</reference>
<keyword evidence="9" id="KW-0238">DNA-binding</keyword>
<dbReference type="FunFam" id="1.20.5.190:FF:000003">
    <property type="entry name" value="Calmodulin-binding transcription activator 2"/>
    <property type="match status" value="1"/>
</dbReference>
<keyword evidence="7" id="KW-0346">Stress response</keyword>
<dbReference type="Gene3D" id="1.20.5.190">
    <property type="match status" value="1"/>
</dbReference>
<dbReference type="GO" id="GO:0005516">
    <property type="term" value="F:calmodulin binding"/>
    <property type="evidence" value="ECO:0007669"/>
    <property type="project" value="UniProtKB-KW"/>
</dbReference>
<keyword evidence="5" id="KW-0112">Calmodulin-binding</keyword>
<keyword evidence="12" id="KW-0539">Nucleus</keyword>
<evidence type="ECO:0000256" key="4">
    <source>
        <dbReference type="ARBA" id="ARBA00022837"/>
    </source>
</evidence>
<dbReference type="InterPro" id="IPR005559">
    <property type="entry name" value="CG-1_dom"/>
</dbReference>
<dbReference type="InterPro" id="IPR014756">
    <property type="entry name" value="Ig_E-set"/>
</dbReference>
<dbReference type="PROSITE" id="PS50088">
    <property type="entry name" value="ANK_REPEAT"/>
    <property type="match status" value="1"/>
</dbReference>
<dbReference type="Gene3D" id="2.60.40.10">
    <property type="entry name" value="Immunoglobulins"/>
    <property type="match status" value="1"/>
</dbReference>
<dbReference type="EMBL" id="KZ663426">
    <property type="protein sequence ID" value="PPS12818.1"/>
    <property type="molecule type" value="Genomic_DNA"/>
</dbReference>
<comment type="subcellular location">
    <subcellularLocation>
        <location evidence="1">Nucleus</location>
    </subcellularLocation>
</comment>
<dbReference type="PROSITE" id="PS50297">
    <property type="entry name" value="ANK_REP_REGION"/>
    <property type="match status" value="1"/>
</dbReference>
<dbReference type="InterPro" id="IPR013783">
    <property type="entry name" value="Ig-like_fold"/>
</dbReference>
<dbReference type="PANTHER" id="PTHR23335">
    <property type="entry name" value="CALMODULIN-BINDING TRANSCRIPTION ACTIVATOR CAMTA"/>
    <property type="match status" value="1"/>
</dbReference>
<keyword evidence="6" id="KW-0805">Transcription regulation</keyword>
<dbReference type="SUPFAM" id="SSF48403">
    <property type="entry name" value="Ankyrin repeat"/>
    <property type="match status" value="1"/>
</dbReference>
<organism evidence="15 16">
    <name type="scientific">Gossypium barbadense</name>
    <name type="common">Sea Island cotton</name>
    <name type="synonym">Hibiscus barbadensis</name>
    <dbReference type="NCBI Taxonomy" id="3634"/>
    <lineage>
        <taxon>Eukaryota</taxon>
        <taxon>Viridiplantae</taxon>
        <taxon>Streptophyta</taxon>
        <taxon>Embryophyta</taxon>
        <taxon>Tracheophyta</taxon>
        <taxon>Spermatophyta</taxon>
        <taxon>Magnoliopsida</taxon>
        <taxon>eudicotyledons</taxon>
        <taxon>Gunneridae</taxon>
        <taxon>Pentapetalae</taxon>
        <taxon>rosids</taxon>
        <taxon>malvids</taxon>
        <taxon>Malvales</taxon>
        <taxon>Malvaceae</taxon>
        <taxon>Malvoideae</taxon>
        <taxon>Gossypium</taxon>
    </lineage>
</organism>
<dbReference type="PROSITE" id="PS51437">
    <property type="entry name" value="CG_1"/>
    <property type="match status" value="1"/>
</dbReference>
<evidence type="ECO:0000313" key="15">
    <source>
        <dbReference type="EMBL" id="PPS12818.1"/>
    </source>
</evidence>
<evidence type="ECO:0000256" key="6">
    <source>
        <dbReference type="ARBA" id="ARBA00023015"/>
    </source>
</evidence>
<dbReference type="InterPro" id="IPR002110">
    <property type="entry name" value="Ankyrin_rpt"/>
</dbReference>
<dbReference type="Proteomes" id="UP000239757">
    <property type="component" value="Unassembled WGS sequence"/>
</dbReference>
<dbReference type="InterPro" id="IPR036770">
    <property type="entry name" value="Ankyrin_rpt-contain_sf"/>
</dbReference>
<keyword evidence="8 13" id="KW-0040">ANK repeat</keyword>
<dbReference type="Pfam" id="PF03859">
    <property type="entry name" value="CG-1"/>
    <property type="match status" value="1"/>
</dbReference>
<dbReference type="SMART" id="SM00248">
    <property type="entry name" value="ANK"/>
    <property type="match status" value="2"/>
</dbReference>
<keyword evidence="10" id="KW-0010">Activator</keyword>
<dbReference type="GO" id="GO:0003690">
    <property type="term" value="F:double-stranded DNA binding"/>
    <property type="evidence" value="ECO:0007669"/>
    <property type="project" value="TreeGrafter"/>
</dbReference>
<keyword evidence="3" id="KW-0677">Repeat</keyword>
<sequence length="952" mass="106009">MAQGRRYLPSQQLDLQQILQEAQHRWLRPVEVCEILGNYTKFRLSDKPPSRPSAGSLYLFDRKTIRYFRKDGHDWRKKKDGKTVREAHEKLKIGSVDVLHCYYAHGQFNENFQRRCYWMLDGQFEHIVFVHYREVKEGYRSGISCLLVDPGSQSESLQTGLAPSLTHENSPAATIQVSPTSTSKIGWNGKTLSSKFEDVDSGDDPSAVAPDQPIYGSKSCTASVEPEVAGFPESGRNPPGSWLGESNFNHNTVSGSSFWPGSHHLATNNISMLDHKLYVEQPTTSDFITKEAQVRLHDGSDAVTCGDKLINDGDVQAVGEYPEKLTQELQSQNYSGPEKVVSTSMQNEKDPKGIGKNYDEPGELKKLDSFGRWMDKEIGGDCDDSLMASDSANYWSTLNTETDDKEVSSLSCHMQLDIDSLGPSLSQEQLFSIVDFSPDWAYSGVGTKVLLVGNFLKNKELPIAAKWGCMFGEIEVSAEVLTNNVIRCQVPSHVPGRVPFYITCSNRLACSELLNVQHKRKCTCKFVWQNCYILAQGESGWIVLLRSVINWLIHKVHEDGKGPLILDDKGQGVIHLAASLGYEWAMNPIVAAGISPNFRDAKGRTALHWASYFGREEAVIALIKLGASPGAVDDPTPSFPGGRTAADLASSRGHKGIAGYLAEAYLTTHLSSLTVNQNVVGNDATTPAQEAIETSSEVAPCNGTLDDNCSLKGSLAAVRKSVHAAALIQAAFRARSAHLRQLTKGNDDMFEISLELGILGSLNRLQKTSHFGDYLHTAASKIQQKYRGWKGRKEFLEIRNRIVKIQAHVRGHQVRKQYKKLVWSVGLVEKIILRWRRKGAGLRGFRVQTATDKTVAGIEIEDEYEFLQVGQQQKVDGIEKALARVKSMARDQEACEQYMRLTTKFGESKKKEQSSIFWYRAPNGLFYFNGLVKELKNAECSATKCKDELTFW</sequence>
<dbReference type="SMART" id="SM01076">
    <property type="entry name" value="CG-1"/>
    <property type="match status" value="1"/>
</dbReference>
<evidence type="ECO:0000313" key="16">
    <source>
        <dbReference type="Proteomes" id="UP000239757"/>
    </source>
</evidence>
<feature type="domain" description="CG-1" evidence="14">
    <location>
        <begin position="15"/>
        <end position="141"/>
    </location>
</feature>
<evidence type="ECO:0000256" key="12">
    <source>
        <dbReference type="ARBA" id="ARBA00023242"/>
    </source>
</evidence>
<evidence type="ECO:0000259" key="14">
    <source>
        <dbReference type="PROSITE" id="PS51437"/>
    </source>
</evidence>
<dbReference type="SUPFAM" id="SSF52540">
    <property type="entry name" value="P-loop containing nucleoside triphosphate hydrolases"/>
    <property type="match status" value="1"/>
</dbReference>
<evidence type="ECO:0000256" key="3">
    <source>
        <dbReference type="ARBA" id="ARBA00022737"/>
    </source>
</evidence>
<evidence type="ECO:0000256" key="11">
    <source>
        <dbReference type="ARBA" id="ARBA00023163"/>
    </source>
</evidence>
<comment type="similarity">
    <text evidence="2">Belongs to the CAMTA family.</text>
</comment>
<feature type="repeat" description="ANK" evidence="13">
    <location>
        <begin position="602"/>
        <end position="634"/>
    </location>
</feature>
<dbReference type="AlphaFoldDB" id="A0A2P5YB33"/>
<evidence type="ECO:0000256" key="1">
    <source>
        <dbReference type="ARBA" id="ARBA00004123"/>
    </source>
</evidence>
<protein>
    <recommendedName>
        <fullName evidence="14">CG-1 domain-containing protein</fullName>
    </recommendedName>
</protein>
<dbReference type="InterPro" id="IPR000048">
    <property type="entry name" value="IQ_motif_EF-hand-BS"/>
</dbReference>
<dbReference type="PROSITE" id="PS50096">
    <property type="entry name" value="IQ"/>
    <property type="match status" value="2"/>
</dbReference>
<dbReference type="InterPro" id="IPR027417">
    <property type="entry name" value="P-loop_NTPase"/>
</dbReference>
<gene>
    <name evidence="15" type="ORF">GOBAR_AA07820</name>
</gene>
<dbReference type="CDD" id="cd00102">
    <property type="entry name" value="IPT"/>
    <property type="match status" value="1"/>
</dbReference>
<name>A0A2P5YB33_GOSBA</name>
<accession>A0A2P5YB33</accession>
<dbReference type="PANTHER" id="PTHR23335:SF0">
    <property type="entry name" value="CALMODULIN-BINDING TRANSCRIPTION ACTIVATOR 2-LIKE ISOFORM X1"/>
    <property type="match status" value="1"/>
</dbReference>
<evidence type="ECO:0000256" key="8">
    <source>
        <dbReference type="ARBA" id="ARBA00023043"/>
    </source>
</evidence>
<dbReference type="GO" id="GO:0003712">
    <property type="term" value="F:transcription coregulator activity"/>
    <property type="evidence" value="ECO:0007669"/>
    <property type="project" value="TreeGrafter"/>
</dbReference>
<evidence type="ECO:0000256" key="7">
    <source>
        <dbReference type="ARBA" id="ARBA00023016"/>
    </source>
</evidence>
<evidence type="ECO:0000256" key="9">
    <source>
        <dbReference type="ARBA" id="ARBA00023125"/>
    </source>
</evidence>
<dbReference type="Pfam" id="PF00612">
    <property type="entry name" value="IQ"/>
    <property type="match status" value="2"/>
</dbReference>
<dbReference type="GO" id="GO:0005634">
    <property type="term" value="C:nucleus"/>
    <property type="evidence" value="ECO:0007669"/>
    <property type="project" value="UniProtKB-SubCell"/>
</dbReference>
<dbReference type="GO" id="GO:0006357">
    <property type="term" value="P:regulation of transcription by RNA polymerase II"/>
    <property type="evidence" value="ECO:0007669"/>
    <property type="project" value="TreeGrafter"/>
</dbReference>
<evidence type="ECO:0000256" key="5">
    <source>
        <dbReference type="ARBA" id="ARBA00022860"/>
    </source>
</evidence>
<evidence type="ECO:0000256" key="2">
    <source>
        <dbReference type="ARBA" id="ARBA00008267"/>
    </source>
</evidence>
<evidence type="ECO:0000256" key="10">
    <source>
        <dbReference type="ARBA" id="ARBA00023159"/>
    </source>
</evidence>
<dbReference type="Pfam" id="PF12796">
    <property type="entry name" value="Ank_2"/>
    <property type="match status" value="1"/>
</dbReference>
<dbReference type="OrthoDB" id="407555at2759"/>
<evidence type="ECO:0000256" key="13">
    <source>
        <dbReference type="PROSITE-ProRule" id="PRU00023"/>
    </source>
</evidence>
<proteinExistence type="inferred from homology"/>
<dbReference type="Gene3D" id="1.25.40.20">
    <property type="entry name" value="Ankyrin repeat-containing domain"/>
    <property type="match status" value="1"/>
</dbReference>
<dbReference type="SMART" id="SM00015">
    <property type="entry name" value="IQ"/>
    <property type="match status" value="3"/>
</dbReference>
<dbReference type="SUPFAM" id="SSF81296">
    <property type="entry name" value="E set domains"/>
    <property type="match status" value="1"/>
</dbReference>